<evidence type="ECO:0000313" key="1">
    <source>
        <dbReference type="EMBL" id="QHE59806.1"/>
    </source>
</evidence>
<organism evidence="1 2">
    <name type="scientific">Rossellomorea vietnamensis</name>
    <dbReference type="NCBI Taxonomy" id="218284"/>
    <lineage>
        <taxon>Bacteria</taxon>
        <taxon>Bacillati</taxon>
        <taxon>Bacillota</taxon>
        <taxon>Bacilli</taxon>
        <taxon>Bacillales</taxon>
        <taxon>Bacillaceae</taxon>
        <taxon>Rossellomorea</taxon>
    </lineage>
</organism>
<dbReference type="Proteomes" id="UP000465062">
    <property type="component" value="Chromosome"/>
</dbReference>
<name>A0A6I6UNM3_9BACI</name>
<dbReference type="RefSeq" id="WP_159360965.1">
    <property type="nucleotide sequence ID" value="NZ_CP047394.1"/>
</dbReference>
<evidence type="ECO:0000313" key="2">
    <source>
        <dbReference type="Proteomes" id="UP000465062"/>
    </source>
</evidence>
<reference evidence="1 2" key="1">
    <citation type="submission" date="2019-06" db="EMBL/GenBank/DDBJ databases">
        <title>An operon consisting of a P-type ATPase gene and a transcriptional regular gene given the different cadmium resistance in Bacillus vietamensis 151-6 and Bacillus marisflavi 151-25.</title>
        <authorList>
            <person name="Yu X."/>
        </authorList>
    </citation>
    <scope>NUCLEOTIDE SEQUENCE [LARGE SCALE GENOMIC DNA]</scope>
    <source>
        <strain evidence="1 2">151-6</strain>
    </source>
</reference>
<protein>
    <submittedName>
        <fullName evidence="1">Uncharacterized protein</fullName>
    </submittedName>
</protein>
<dbReference type="EMBL" id="CP047394">
    <property type="protein sequence ID" value="QHE59806.1"/>
    <property type="molecule type" value="Genomic_DNA"/>
</dbReference>
<dbReference type="KEGG" id="bvq:FHE72_01180"/>
<sequence>MENRIEYSRIEDRLLVLCSRKILSKENEKSVKEILNTYEIDFQYLLESSLKHKVTQLIANHLIKLDESKVIRTYYKKILNYHYLGNLERNKALFDEVINILCTFEKHKIKVVPLKGTVIAPLIYGDIGLRSLNDIDFLISTKSKKKVSELLKEQGYIIGNYIWAKDSIEPVSKSEELMWRMNAGNLYSHVKKINNHFLKFLIVDFSYDVDLQKNFHASEKLISAAKKSEFLGKEAFLLSDLDFFFHLAIHLYKEATNVEFVNHQADLNLIKFCDIREFLLVKSKDFDWENIAKKAMDLGIEKALYFSVYYTELIYEEKLTGELLNLLDVGTKSFLYQYGSLDYGFSKKWEHSFSNRLFSISNKEKLTKGSKIEEFTNEIRKGESLT</sequence>
<gene>
    <name evidence="1" type="ORF">FHE72_01180</name>
</gene>
<proteinExistence type="predicted"/>
<dbReference type="Pfam" id="PF14907">
    <property type="entry name" value="NTP_transf_5"/>
    <property type="match status" value="1"/>
</dbReference>
<dbReference type="InterPro" id="IPR039498">
    <property type="entry name" value="NTP_transf_5"/>
</dbReference>
<accession>A0A6I6UNM3</accession>
<dbReference type="AlphaFoldDB" id="A0A6I6UNM3"/>